<sequence length="90" mass="10250">METQIARTPTHIKRRTLHPVLIAVLFSTLFMAANAFPVPLDSRSYTLVHKIFVSGYKVPYEYDCLICVCFKLSTNTKICRTSNLNPAEEN</sequence>
<reference evidence="1" key="1">
    <citation type="submission" date="2022-08" db="EMBL/GenBank/DDBJ databases">
        <title>A Global Phylogenomic Analysis of the Shiitake Genus Lentinula.</title>
        <authorList>
            <consortium name="DOE Joint Genome Institute"/>
            <person name="Sierra-Patev S."/>
            <person name="Min B."/>
            <person name="Naranjo-Ortiz M."/>
            <person name="Looney B."/>
            <person name="Konkel Z."/>
            <person name="Slot J.C."/>
            <person name="Sakamoto Y."/>
            <person name="Steenwyk J.L."/>
            <person name="Rokas A."/>
            <person name="Carro J."/>
            <person name="Camarero S."/>
            <person name="Ferreira P."/>
            <person name="Molpeceres G."/>
            <person name="Ruiz-Duenas F.J."/>
            <person name="Serrano A."/>
            <person name="Henrissat B."/>
            <person name="Drula E."/>
            <person name="Hughes K.W."/>
            <person name="Mata J.L."/>
            <person name="Ishikawa N.K."/>
            <person name="Vargas-Isla R."/>
            <person name="Ushijima S."/>
            <person name="Smith C.A."/>
            <person name="Ahrendt S."/>
            <person name="Andreopoulos W."/>
            <person name="He G."/>
            <person name="Labutti K."/>
            <person name="Lipzen A."/>
            <person name="Ng V."/>
            <person name="Riley R."/>
            <person name="Sandor L."/>
            <person name="Barry K."/>
            <person name="Martinez A.T."/>
            <person name="Xiao Y."/>
            <person name="Gibbons J.G."/>
            <person name="Terashima K."/>
            <person name="Grigoriev I.V."/>
            <person name="Hibbett D.S."/>
        </authorList>
    </citation>
    <scope>NUCLEOTIDE SEQUENCE</scope>
    <source>
        <strain evidence="1">JLM2183</strain>
    </source>
</reference>
<evidence type="ECO:0000313" key="1">
    <source>
        <dbReference type="EMBL" id="KAJ4473024.1"/>
    </source>
</evidence>
<dbReference type="Proteomes" id="UP001150266">
    <property type="component" value="Unassembled WGS sequence"/>
</dbReference>
<evidence type="ECO:0000313" key="2">
    <source>
        <dbReference type="Proteomes" id="UP001150266"/>
    </source>
</evidence>
<gene>
    <name evidence="1" type="ORF">J3R30DRAFT_3514019</name>
</gene>
<keyword evidence="2" id="KW-1185">Reference proteome</keyword>
<organism evidence="1 2">
    <name type="scientific">Lentinula aciculospora</name>
    <dbReference type="NCBI Taxonomy" id="153920"/>
    <lineage>
        <taxon>Eukaryota</taxon>
        <taxon>Fungi</taxon>
        <taxon>Dikarya</taxon>
        <taxon>Basidiomycota</taxon>
        <taxon>Agaricomycotina</taxon>
        <taxon>Agaricomycetes</taxon>
        <taxon>Agaricomycetidae</taxon>
        <taxon>Agaricales</taxon>
        <taxon>Marasmiineae</taxon>
        <taxon>Omphalotaceae</taxon>
        <taxon>Lentinula</taxon>
    </lineage>
</organism>
<proteinExistence type="predicted"/>
<accession>A0A9W9A356</accession>
<name>A0A9W9A356_9AGAR</name>
<comment type="caution">
    <text evidence="1">The sequence shown here is derived from an EMBL/GenBank/DDBJ whole genome shotgun (WGS) entry which is preliminary data.</text>
</comment>
<protein>
    <submittedName>
        <fullName evidence="1">Uncharacterized protein</fullName>
    </submittedName>
</protein>
<dbReference type="EMBL" id="JAOTPV010000018">
    <property type="protein sequence ID" value="KAJ4473024.1"/>
    <property type="molecule type" value="Genomic_DNA"/>
</dbReference>
<dbReference type="AlphaFoldDB" id="A0A9W9A356"/>